<proteinExistence type="predicted"/>
<protein>
    <submittedName>
        <fullName evidence="1">Uncharacterized protein</fullName>
    </submittedName>
</protein>
<reference evidence="1 2" key="1">
    <citation type="submission" date="2022-12" db="EMBL/GenBank/DDBJ databases">
        <title>Chromosome-scale assembly of the Ensete ventricosum genome.</title>
        <authorList>
            <person name="Dussert Y."/>
            <person name="Stocks J."/>
            <person name="Wendawek A."/>
            <person name="Woldeyes F."/>
            <person name="Nichols R.A."/>
            <person name="Borrell J.S."/>
        </authorList>
    </citation>
    <scope>NUCLEOTIDE SEQUENCE [LARGE SCALE GENOMIC DNA]</scope>
    <source>
        <strain evidence="2">cv. Maze</strain>
        <tissue evidence="1">Seeds</tissue>
    </source>
</reference>
<sequence length="66" mass="7583">MTKRLEAGLDRFCYTLYLFLRIHSPNRISQFFQDAPHPPSLLMGDAWNKLYSTEYAAFPASWLGGA</sequence>
<evidence type="ECO:0000313" key="1">
    <source>
        <dbReference type="EMBL" id="KAJ8467077.1"/>
    </source>
</evidence>
<accession>A0AAV8Q1P0</accession>
<gene>
    <name evidence="1" type="ORF">OPV22_029629</name>
</gene>
<dbReference type="AlphaFoldDB" id="A0AAV8Q1P0"/>
<dbReference type="EMBL" id="JAQQAF010000008">
    <property type="protein sequence ID" value="KAJ8467077.1"/>
    <property type="molecule type" value="Genomic_DNA"/>
</dbReference>
<dbReference type="Proteomes" id="UP001222027">
    <property type="component" value="Unassembled WGS sequence"/>
</dbReference>
<evidence type="ECO:0000313" key="2">
    <source>
        <dbReference type="Proteomes" id="UP001222027"/>
    </source>
</evidence>
<keyword evidence="2" id="KW-1185">Reference proteome</keyword>
<name>A0AAV8Q1P0_ENSVE</name>
<comment type="caution">
    <text evidence="1">The sequence shown here is derived from an EMBL/GenBank/DDBJ whole genome shotgun (WGS) entry which is preliminary data.</text>
</comment>
<organism evidence="1 2">
    <name type="scientific">Ensete ventricosum</name>
    <name type="common">Abyssinian banana</name>
    <name type="synonym">Musa ensete</name>
    <dbReference type="NCBI Taxonomy" id="4639"/>
    <lineage>
        <taxon>Eukaryota</taxon>
        <taxon>Viridiplantae</taxon>
        <taxon>Streptophyta</taxon>
        <taxon>Embryophyta</taxon>
        <taxon>Tracheophyta</taxon>
        <taxon>Spermatophyta</taxon>
        <taxon>Magnoliopsida</taxon>
        <taxon>Liliopsida</taxon>
        <taxon>Zingiberales</taxon>
        <taxon>Musaceae</taxon>
        <taxon>Ensete</taxon>
    </lineage>
</organism>